<evidence type="ECO:0000313" key="5">
    <source>
        <dbReference type="Proteomes" id="UP000662111"/>
    </source>
</evidence>
<organism evidence="4 5">
    <name type="scientific">Ornithinimicrobium pekingense</name>
    <dbReference type="NCBI Taxonomy" id="384677"/>
    <lineage>
        <taxon>Bacteria</taxon>
        <taxon>Bacillati</taxon>
        <taxon>Actinomycetota</taxon>
        <taxon>Actinomycetes</taxon>
        <taxon>Micrococcales</taxon>
        <taxon>Ornithinimicrobiaceae</taxon>
        <taxon>Ornithinimicrobium</taxon>
    </lineage>
</organism>
<dbReference type="EMBL" id="BMLB01000008">
    <property type="protein sequence ID" value="GGK82951.1"/>
    <property type="molecule type" value="Genomic_DNA"/>
</dbReference>
<gene>
    <name evidence="4" type="ORF">GCM10011509_34340</name>
</gene>
<evidence type="ECO:0000259" key="3">
    <source>
        <dbReference type="SMART" id="SM00062"/>
    </source>
</evidence>
<keyword evidence="1 2" id="KW-0732">Signal</keyword>
<dbReference type="Gene3D" id="3.40.190.10">
    <property type="entry name" value="Periplasmic binding protein-like II"/>
    <property type="match status" value="2"/>
</dbReference>
<protein>
    <submittedName>
        <fullName evidence="4">ABC transporter substrate-binding protein</fullName>
    </submittedName>
</protein>
<evidence type="ECO:0000313" key="4">
    <source>
        <dbReference type="EMBL" id="GGK82951.1"/>
    </source>
</evidence>
<feature type="chain" id="PRO_5047244307" evidence="2">
    <location>
        <begin position="24"/>
        <end position="303"/>
    </location>
</feature>
<sequence length="303" mass="31458">MTKSRISLLAAFSAAGLALTACGDGGSGEEAGSTLERVQEEGTIKVAFAGEIPYSYEEDGELTGATIALDTEIFNAMGIENVEGQLVEWDALIPGLNAGEYDAVSAGMSILPDRCERAAFAEPTIMYTSTLMVPEGNPEGLSDFASIADTDLTLAVQSGAIEQGYADDLGLGNTMTVNSAQDGMDAVSSGRADAFALTNITLSTMAEDNPDAGVETTGGFVAEVDGVKQISAGSTVFRPEDTDLLEAYNEELAKIVGDQARFEELVGEFGFTDAERPPEGLTAQMLCDNDLEAANEAADQAGG</sequence>
<dbReference type="RefSeq" id="WP_022919965.1">
    <property type="nucleotide sequence ID" value="NZ_BMLB01000008.1"/>
</dbReference>
<dbReference type="PANTHER" id="PTHR35936:SF17">
    <property type="entry name" value="ARGININE-BINDING EXTRACELLULAR PROTEIN ARTP"/>
    <property type="match status" value="1"/>
</dbReference>
<dbReference type="SUPFAM" id="SSF53850">
    <property type="entry name" value="Periplasmic binding protein-like II"/>
    <property type="match status" value="1"/>
</dbReference>
<dbReference type="PANTHER" id="PTHR35936">
    <property type="entry name" value="MEMBRANE-BOUND LYTIC MUREIN TRANSGLYCOSYLASE F"/>
    <property type="match status" value="1"/>
</dbReference>
<feature type="domain" description="Solute-binding protein family 3/N-terminal" evidence="3">
    <location>
        <begin position="43"/>
        <end position="265"/>
    </location>
</feature>
<evidence type="ECO:0000256" key="2">
    <source>
        <dbReference type="SAM" id="SignalP"/>
    </source>
</evidence>
<keyword evidence="5" id="KW-1185">Reference proteome</keyword>
<dbReference type="SMART" id="SM00062">
    <property type="entry name" value="PBPb"/>
    <property type="match status" value="1"/>
</dbReference>
<dbReference type="PROSITE" id="PS51257">
    <property type="entry name" value="PROKAR_LIPOPROTEIN"/>
    <property type="match status" value="1"/>
</dbReference>
<reference evidence="5" key="1">
    <citation type="journal article" date="2019" name="Int. J. Syst. Evol. Microbiol.">
        <title>The Global Catalogue of Microorganisms (GCM) 10K type strain sequencing project: providing services to taxonomists for standard genome sequencing and annotation.</title>
        <authorList>
            <consortium name="The Broad Institute Genomics Platform"/>
            <consortium name="The Broad Institute Genome Sequencing Center for Infectious Disease"/>
            <person name="Wu L."/>
            <person name="Ma J."/>
        </authorList>
    </citation>
    <scope>NUCLEOTIDE SEQUENCE [LARGE SCALE GENOMIC DNA]</scope>
    <source>
        <strain evidence="5">CGMCC 1.5362</strain>
    </source>
</reference>
<evidence type="ECO:0000256" key="1">
    <source>
        <dbReference type="ARBA" id="ARBA00022729"/>
    </source>
</evidence>
<dbReference type="Proteomes" id="UP000662111">
    <property type="component" value="Unassembled WGS sequence"/>
</dbReference>
<proteinExistence type="predicted"/>
<name>A0ABQ2FF44_9MICO</name>
<comment type="caution">
    <text evidence="4">The sequence shown here is derived from an EMBL/GenBank/DDBJ whole genome shotgun (WGS) entry which is preliminary data.</text>
</comment>
<dbReference type="InterPro" id="IPR001638">
    <property type="entry name" value="Solute-binding_3/MltF_N"/>
</dbReference>
<dbReference type="Pfam" id="PF00497">
    <property type="entry name" value="SBP_bac_3"/>
    <property type="match status" value="1"/>
</dbReference>
<accession>A0ABQ2FF44</accession>
<feature type="signal peptide" evidence="2">
    <location>
        <begin position="1"/>
        <end position="23"/>
    </location>
</feature>